<evidence type="ECO:0000256" key="8">
    <source>
        <dbReference type="SAM" id="Phobius"/>
    </source>
</evidence>
<dbReference type="InterPro" id="IPR006512">
    <property type="entry name" value="YidE_YbjL"/>
</dbReference>
<feature type="transmembrane region" description="Helical" evidence="8">
    <location>
        <begin position="476"/>
        <end position="496"/>
    </location>
</feature>
<dbReference type="EMBL" id="NAFL01000265">
    <property type="protein sequence ID" value="OSJ29512.1"/>
    <property type="molecule type" value="Genomic_DNA"/>
</dbReference>
<dbReference type="PROSITE" id="PS51202">
    <property type="entry name" value="RCK_C"/>
    <property type="match status" value="1"/>
</dbReference>
<comment type="caution">
    <text evidence="10">The sequence shown here is derived from an EMBL/GenBank/DDBJ whole genome shotgun (WGS) entry which is preliminary data.</text>
</comment>
<comment type="subcellular location">
    <subcellularLocation>
        <location evidence="1">Cell membrane</location>
        <topology evidence="1">Multi-pass membrane protein</topology>
    </subcellularLocation>
</comment>
<name>A0A1Y2JJ56_BRAJP</name>
<dbReference type="GO" id="GO:0006813">
    <property type="term" value="P:potassium ion transport"/>
    <property type="evidence" value="ECO:0007669"/>
    <property type="project" value="InterPro"/>
</dbReference>
<evidence type="ECO:0000259" key="9">
    <source>
        <dbReference type="PROSITE" id="PS51202"/>
    </source>
</evidence>
<dbReference type="GO" id="GO:0008324">
    <property type="term" value="F:monoatomic cation transmembrane transporter activity"/>
    <property type="evidence" value="ECO:0007669"/>
    <property type="project" value="InterPro"/>
</dbReference>
<keyword evidence="5 8" id="KW-0812">Transmembrane</keyword>
<dbReference type="GO" id="GO:0005886">
    <property type="term" value="C:plasma membrane"/>
    <property type="evidence" value="ECO:0007669"/>
    <property type="project" value="UniProtKB-SubCell"/>
</dbReference>
<keyword evidence="7 8" id="KW-0472">Membrane</keyword>
<organism evidence="10 11">
    <name type="scientific">Bradyrhizobium japonicum</name>
    <dbReference type="NCBI Taxonomy" id="375"/>
    <lineage>
        <taxon>Bacteria</taxon>
        <taxon>Pseudomonadati</taxon>
        <taxon>Pseudomonadota</taxon>
        <taxon>Alphaproteobacteria</taxon>
        <taxon>Hyphomicrobiales</taxon>
        <taxon>Nitrobacteraceae</taxon>
        <taxon>Bradyrhizobium</taxon>
    </lineage>
</organism>
<protein>
    <submittedName>
        <fullName evidence="10">Transporter</fullName>
    </submittedName>
</protein>
<keyword evidence="3" id="KW-0813">Transport</keyword>
<dbReference type="InterPro" id="IPR050144">
    <property type="entry name" value="AAE_transporter"/>
</dbReference>
<dbReference type="PANTHER" id="PTHR30445:SF9">
    <property type="match status" value="1"/>
</dbReference>
<evidence type="ECO:0000256" key="6">
    <source>
        <dbReference type="ARBA" id="ARBA00022989"/>
    </source>
</evidence>
<evidence type="ECO:0000256" key="4">
    <source>
        <dbReference type="ARBA" id="ARBA00022475"/>
    </source>
</evidence>
<feature type="transmembrane region" description="Helical" evidence="8">
    <location>
        <begin position="59"/>
        <end position="78"/>
    </location>
</feature>
<feature type="transmembrane region" description="Helical" evidence="8">
    <location>
        <begin position="6"/>
        <end position="26"/>
    </location>
</feature>
<proteinExistence type="inferred from homology"/>
<keyword evidence="6 8" id="KW-1133">Transmembrane helix</keyword>
<feature type="transmembrane region" description="Helical" evidence="8">
    <location>
        <begin position="160"/>
        <end position="182"/>
    </location>
</feature>
<evidence type="ECO:0000256" key="7">
    <source>
        <dbReference type="ARBA" id="ARBA00023136"/>
    </source>
</evidence>
<evidence type="ECO:0000256" key="2">
    <source>
        <dbReference type="ARBA" id="ARBA00009854"/>
    </source>
</evidence>
<feature type="transmembrane region" description="Helical" evidence="8">
    <location>
        <begin position="449"/>
        <end position="470"/>
    </location>
</feature>
<dbReference type="NCBIfam" id="TIGR01625">
    <property type="entry name" value="YidE_YbjL_dupl"/>
    <property type="match status" value="1"/>
</dbReference>
<feature type="domain" description="RCK C-terminal" evidence="9">
    <location>
        <begin position="207"/>
        <end position="287"/>
    </location>
</feature>
<feature type="transmembrane region" description="Helical" evidence="8">
    <location>
        <begin position="90"/>
        <end position="114"/>
    </location>
</feature>
<evidence type="ECO:0000256" key="3">
    <source>
        <dbReference type="ARBA" id="ARBA00022448"/>
    </source>
</evidence>
<evidence type="ECO:0000256" key="1">
    <source>
        <dbReference type="ARBA" id="ARBA00004651"/>
    </source>
</evidence>
<feature type="transmembrane region" description="Helical" evidence="8">
    <location>
        <begin position="33"/>
        <end position="53"/>
    </location>
</feature>
<keyword evidence="4" id="KW-1003">Cell membrane</keyword>
<evidence type="ECO:0000313" key="11">
    <source>
        <dbReference type="Proteomes" id="UP000193335"/>
    </source>
</evidence>
<feature type="transmembrane region" description="Helical" evidence="8">
    <location>
        <begin position="385"/>
        <end position="403"/>
    </location>
</feature>
<dbReference type="InterPro" id="IPR006037">
    <property type="entry name" value="RCK_C"/>
</dbReference>
<dbReference type="PANTHER" id="PTHR30445">
    <property type="entry name" value="K(+)_H(+) ANTIPORTER SUBUNIT KHTT"/>
    <property type="match status" value="1"/>
</dbReference>
<evidence type="ECO:0000313" key="10">
    <source>
        <dbReference type="EMBL" id="OSJ29512.1"/>
    </source>
</evidence>
<dbReference type="AlphaFoldDB" id="A0A1Y2JJ56"/>
<accession>A0A1Y2JJ56</accession>
<reference evidence="10 11" key="1">
    <citation type="submission" date="2017-03" db="EMBL/GenBank/DDBJ databases">
        <title>Whole genome sequences of fourteen strains of Bradyrhizobium canariense and one strain of Bradyrhizobium japonicum isolated from Lupinus (Papilionoideae: Genisteae) species in Algeria.</title>
        <authorList>
            <person name="Crovadore J."/>
            <person name="Chekireb D."/>
            <person name="Brachmann A."/>
            <person name="Chablais R."/>
            <person name="Cochard B."/>
            <person name="Lefort F."/>
        </authorList>
    </citation>
    <scope>NUCLEOTIDE SEQUENCE [LARGE SCALE GENOMIC DNA]</scope>
    <source>
        <strain evidence="10 11">UBMA197</strain>
    </source>
</reference>
<dbReference type="Proteomes" id="UP000193335">
    <property type="component" value="Unassembled WGS sequence"/>
</dbReference>
<dbReference type="Pfam" id="PF06826">
    <property type="entry name" value="Asp-Al_Ex"/>
    <property type="match status" value="2"/>
</dbReference>
<sequence>MGTVRWIISTAPEIFLLLAIAIGTVLGRVKIRGFSIGTTACILVVAVLIGQLGTFTFPSLLRVILFSLFVFTIGYRSGPEFFASLSIRTLAQVVMALVLGGTGLILVLIFAFTFKLDPGTASGLAAGGLTQSSIIGTASGALAQLGLPNDAFKQQEANIAAGYAVTYVLGYILTLLYVPFVAPKLMGVDLKEEAAKLEAELSGGNPPQNENLHYRKFQARAYRVSTAAGRTVKYIEEEIGSRTVVERIVRDGADVEPRLDTILESGDDIVIAGRTASLVAAKPVIGKEIDADEILKAIPGNVINVLVDSRDLHGRSIKEIAERVGNDARGVYLRTLTRMSREVPLGPDTRVYVGDVMTLVGSTRNIERAATKVGQILRSGDRADIAFLATGIAAGLLAGLISFKVGGIPLTLGGGGGALITGLVCGWLRSRRPTIGALPPAAQQTLSDLGLGGFIAAIGLGNGAAAWTAIQAHGVLLVGMGLVVTLVPLIVATLFARYVVHMNPVITCGALAGAMTVDAAVTGACDVAESQTPVLGVAVPYAVGNVVLTVLGPIIVALTYTG</sequence>
<dbReference type="RefSeq" id="WP_063981857.1">
    <property type="nucleotide sequence ID" value="NZ_NAFL01000265.1"/>
</dbReference>
<feature type="transmembrane region" description="Helical" evidence="8">
    <location>
        <begin position="409"/>
        <end position="428"/>
    </location>
</feature>
<gene>
    <name evidence="10" type="ORF">BSZ19_27200</name>
</gene>
<comment type="similarity">
    <text evidence="2">Belongs to the AAE transporter (TC 2.A.81) family.</text>
</comment>
<evidence type="ECO:0000256" key="5">
    <source>
        <dbReference type="ARBA" id="ARBA00022692"/>
    </source>
</evidence>